<dbReference type="Pfam" id="PF01494">
    <property type="entry name" value="FAD_binding_3"/>
    <property type="match status" value="1"/>
</dbReference>
<evidence type="ECO:0000313" key="7">
    <source>
        <dbReference type="EMBL" id="PPJ52665.1"/>
    </source>
</evidence>
<dbReference type="GO" id="GO:0004497">
    <property type="term" value="F:monooxygenase activity"/>
    <property type="evidence" value="ECO:0007669"/>
    <property type="project" value="UniProtKB-KW"/>
</dbReference>
<dbReference type="GO" id="GO:0071949">
    <property type="term" value="F:FAD binding"/>
    <property type="evidence" value="ECO:0007669"/>
    <property type="project" value="InterPro"/>
</dbReference>
<evidence type="ECO:0000256" key="2">
    <source>
        <dbReference type="ARBA" id="ARBA00022630"/>
    </source>
</evidence>
<dbReference type="PANTHER" id="PTHR13789">
    <property type="entry name" value="MONOOXYGENASE"/>
    <property type="match status" value="1"/>
</dbReference>
<proteinExistence type="inferred from homology"/>
<evidence type="ECO:0000256" key="3">
    <source>
        <dbReference type="ARBA" id="ARBA00022827"/>
    </source>
</evidence>
<dbReference type="Proteomes" id="UP000237631">
    <property type="component" value="Unassembled WGS sequence"/>
</dbReference>
<evidence type="ECO:0000313" key="8">
    <source>
        <dbReference type="Proteomes" id="UP000237631"/>
    </source>
</evidence>
<sequence length="450" mass="50073">MKIIIVGAGVSGLATYLQLTQHLPRILEAEIVIYESRLDANNDLSAPLDADEILSDSTAVVGNSIILPPTSIRLLRRISPHLHSLFKSRGFENHAFTIASARGHTIARIPTDDGNFPQEYPISCPRWVLWECLRDTVGKERITLGKVIRVDQDGERPVVYLEDGRSDTADLVVGADGVHSVVKRALFGTADAFAPQFEGYRGVGSFLHMPEMPEAITKHHSVVVTFGPTGSFGYAAAAPLSQQNVGWWSNWPTEHPPTSSQLNALEVQKQLLARHGNWQDPVIQQCIAASSTDRVYPLWTTPTLPHWGERGCVLLGDAAHSLQATSGQGAAQAIEDSVTFSLLLCRLIERASIKHDMTCAVEQSVDAAARGLYELRHERVARIKTRARNLYFGGRQSKNFYWEALYYCFLFLVTRWPLLGRWIIGNAFAETQEWDVDAEIDAYLKRQETT</sequence>
<dbReference type="InterPro" id="IPR002938">
    <property type="entry name" value="FAD-bd"/>
</dbReference>
<dbReference type="Gene3D" id="3.50.50.60">
    <property type="entry name" value="FAD/NAD(P)-binding domain"/>
    <property type="match status" value="1"/>
</dbReference>
<feature type="domain" description="FAD-binding" evidence="6">
    <location>
        <begin position="84"/>
        <end position="347"/>
    </location>
</feature>
<dbReference type="STRING" id="357750.A0A2S6BYW8"/>
<evidence type="ECO:0000256" key="5">
    <source>
        <dbReference type="ARBA" id="ARBA00023033"/>
    </source>
</evidence>
<keyword evidence="4" id="KW-0560">Oxidoreductase</keyword>
<evidence type="ECO:0000259" key="6">
    <source>
        <dbReference type="Pfam" id="PF01494"/>
    </source>
</evidence>
<evidence type="ECO:0000256" key="1">
    <source>
        <dbReference type="ARBA" id="ARBA00007992"/>
    </source>
</evidence>
<organism evidence="7 8">
    <name type="scientific">Cercospora berteroae</name>
    <dbReference type="NCBI Taxonomy" id="357750"/>
    <lineage>
        <taxon>Eukaryota</taxon>
        <taxon>Fungi</taxon>
        <taxon>Dikarya</taxon>
        <taxon>Ascomycota</taxon>
        <taxon>Pezizomycotina</taxon>
        <taxon>Dothideomycetes</taxon>
        <taxon>Dothideomycetidae</taxon>
        <taxon>Mycosphaerellales</taxon>
        <taxon>Mycosphaerellaceae</taxon>
        <taxon>Cercospora</taxon>
    </lineage>
</organism>
<keyword evidence="3" id="KW-0274">FAD</keyword>
<keyword evidence="2" id="KW-0285">Flavoprotein</keyword>
<evidence type="ECO:0000256" key="4">
    <source>
        <dbReference type="ARBA" id="ARBA00023002"/>
    </source>
</evidence>
<dbReference type="OrthoDB" id="3632335at2759"/>
<dbReference type="PANTHER" id="PTHR13789:SF309">
    <property type="entry name" value="PUTATIVE (AFU_ORTHOLOGUE AFUA_6G14510)-RELATED"/>
    <property type="match status" value="1"/>
</dbReference>
<dbReference type="SUPFAM" id="SSF51905">
    <property type="entry name" value="FAD/NAD(P)-binding domain"/>
    <property type="match status" value="1"/>
</dbReference>
<dbReference type="InterPro" id="IPR050493">
    <property type="entry name" value="FAD-dep_Monooxygenase_BioMet"/>
</dbReference>
<dbReference type="EMBL" id="PNEN01001675">
    <property type="protein sequence ID" value="PPJ52665.1"/>
    <property type="molecule type" value="Genomic_DNA"/>
</dbReference>
<comment type="similarity">
    <text evidence="1">Belongs to the paxM FAD-dependent monooxygenase family.</text>
</comment>
<accession>A0A2S6BYW8</accession>
<reference evidence="8" key="1">
    <citation type="journal article" date="2017" name="bioRxiv">
        <title>Conservation of a gene cluster reveals novel cercosporin biosynthetic mechanisms and extends production to the genus Colletotrichum.</title>
        <authorList>
            <person name="de Jonge R."/>
            <person name="Ebert M.K."/>
            <person name="Huitt-Roehl C.R."/>
            <person name="Pal P."/>
            <person name="Suttle J.C."/>
            <person name="Spanner R.E."/>
            <person name="Neubauer J.D."/>
            <person name="Jurick W.M.II."/>
            <person name="Stott K.A."/>
            <person name="Secor G.A."/>
            <person name="Thomma B.P.H.J."/>
            <person name="Van de Peer Y."/>
            <person name="Townsend C.A."/>
            <person name="Bolton M.D."/>
        </authorList>
    </citation>
    <scope>NUCLEOTIDE SEQUENCE [LARGE SCALE GENOMIC DNA]</scope>
    <source>
        <strain evidence="8">CBS538.71</strain>
    </source>
</reference>
<keyword evidence="5" id="KW-0503">Monooxygenase</keyword>
<protein>
    <recommendedName>
        <fullName evidence="6">FAD-binding domain-containing protein</fullName>
    </recommendedName>
</protein>
<keyword evidence="8" id="KW-1185">Reference proteome</keyword>
<name>A0A2S6BYW8_9PEZI</name>
<dbReference type="AlphaFoldDB" id="A0A2S6BYW8"/>
<comment type="caution">
    <text evidence="7">The sequence shown here is derived from an EMBL/GenBank/DDBJ whole genome shotgun (WGS) entry which is preliminary data.</text>
</comment>
<dbReference type="PRINTS" id="PR00420">
    <property type="entry name" value="RNGMNOXGNASE"/>
</dbReference>
<dbReference type="InterPro" id="IPR036188">
    <property type="entry name" value="FAD/NAD-bd_sf"/>
</dbReference>
<gene>
    <name evidence="7" type="ORF">CBER1_10890</name>
</gene>